<dbReference type="InterPro" id="IPR008915">
    <property type="entry name" value="Peptidase_M50"/>
</dbReference>
<evidence type="ECO:0000256" key="4">
    <source>
        <dbReference type="ARBA" id="ARBA00022989"/>
    </source>
</evidence>
<protein>
    <recommendedName>
        <fullName evidence="6">Endopeptidase S2P</fullName>
    </recommendedName>
</protein>
<keyword evidence="4 7" id="KW-1133">Transmembrane helix</keyword>
<feature type="transmembrane region" description="Helical" evidence="7">
    <location>
        <begin position="509"/>
        <end position="529"/>
    </location>
</feature>
<sequence>MEGRRVRRFGRWRSNQTLLPVRVNRLSNAVSCWYCDCKSSILNEPLFRFGRRYSRFLKAWFSMGVGFSLAVLFAVTMILLYEIVQILCLYYGNTQMSNVMSKYLFGFSSTISGLTISVADIGYLCMSSFISVSVHELGHALAAASEGIQMEYIAVFLAVLFPGALLAFNHELLQALSKVSALRIYCAGIWHNAVLCAVCAWALFLQPFILYPFYIHDEGPMVLEVSPTSPLAGHLSPGDVIISLDDFHINNAQEWSQIIDVLTEHSYQTFQNNSLLENSMKSSSGKGYCIPYSLVEEGKRVSLEGNRTCPDELSAFITIPCSDQAMVDDDNLEVNHQRDGGVFHCFYDKDVLKLEKCGDGWGRLPSNRSSCFCSKEATCFLPLLSTGVAWVEITYSSSSPPQCLHLGRTRVIEDNNSKENPCVKTFVFVGDAISIKHSVLLTSYQPRWSAKFGAHLPYVLERLLMFTFHVSMTLALLNSLPVYFLDGEAISEVVSHYFRILSPRRRRTILQYFLFGGTVASIIMFGYIMSSFMF</sequence>
<dbReference type="GeneID" id="107008555"/>
<keyword evidence="10" id="KW-0378">Hydrolase</keyword>
<feature type="transmembrane region" description="Helical" evidence="7">
    <location>
        <begin position="104"/>
        <end position="132"/>
    </location>
</feature>
<keyword evidence="9" id="KW-1185">Reference proteome</keyword>
<dbReference type="Pfam" id="PF02163">
    <property type="entry name" value="Peptidase_M50"/>
    <property type="match status" value="1"/>
</dbReference>
<dbReference type="PANTHER" id="PTHR13325">
    <property type="entry name" value="PROTEASE M50 MEMBRANE-BOUND TRANSCRIPTION FACTOR SITE 2 PROTEASE"/>
    <property type="match status" value="1"/>
</dbReference>
<evidence type="ECO:0000256" key="6">
    <source>
        <dbReference type="ARBA" id="ARBA00032658"/>
    </source>
</evidence>
<keyword evidence="10" id="KW-0645">Protease</keyword>
<organism evidence="9 10">
    <name type="scientific">Solanum pennellii</name>
    <name type="common">Tomato</name>
    <name type="synonym">Lycopersicon pennellii</name>
    <dbReference type="NCBI Taxonomy" id="28526"/>
    <lineage>
        <taxon>Eukaryota</taxon>
        <taxon>Viridiplantae</taxon>
        <taxon>Streptophyta</taxon>
        <taxon>Embryophyta</taxon>
        <taxon>Tracheophyta</taxon>
        <taxon>Spermatophyta</taxon>
        <taxon>Magnoliopsida</taxon>
        <taxon>eudicotyledons</taxon>
        <taxon>Gunneridae</taxon>
        <taxon>Pentapetalae</taxon>
        <taxon>asterids</taxon>
        <taxon>lamiids</taxon>
        <taxon>Solanales</taxon>
        <taxon>Solanaceae</taxon>
        <taxon>Solanoideae</taxon>
        <taxon>Solaneae</taxon>
        <taxon>Solanum</taxon>
        <taxon>Solanum subgen. Lycopersicon</taxon>
    </lineage>
</organism>
<dbReference type="SUPFAM" id="SSF50156">
    <property type="entry name" value="PDZ domain-like"/>
    <property type="match status" value="1"/>
</dbReference>
<feature type="transmembrane region" description="Helical" evidence="7">
    <location>
        <begin position="189"/>
        <end position="211"/>
    </location>
</feature>
<feature type="transmembrane region" description="Helical" evidence="7">
    <location>
        <begin position="59"/>
        <end position="92"/>
    </location>
</feature>
<dbReference type="GO" id="GO:0006508">
    <property type="term" value="P:proteolysis"/>
    <property type="evidence" value="ECO:0007669"/>
    <property type="project" value="UniProtKB-KW"/>
</dbReference>
<evidence type="ECO:0000259" key="8">
    <source>
        <dbReference type="Pfam" id="PF02163"/>
    </source>
</evidence>
<evidence type="ECO:0000313" key="9">
    <source>
        <dbReference type="Proteomes" id="UP000694930"/>
    </source>
</evidence>
<reference evidence="9" key="1">
    <citation type="journal article" date="2014" name="Nat. Genet.">
        <title>The genome of the stress-tolerant wild tomato species Solanum pennellii.</title>
        <authorList>
            <person name="Bolger A."/>
            <person name="Scossa F."/>
            <person name="Bolger M.E."/>
            <person name="Lanz C."/>
            <person name="Maumus F."/>
            <person name="Tohge T."/>
            <person name="Quesneville H."/>
            <person name="Alseekh S."/>
            <person name="Sorensen I."/>
            <person name="Lichtenstein G."/>
            <person name="Fich E.A."/>
            <person name="Conte M."/>
            <person name="Keller H."/>
            <person name="Schneeberger K."/>
            <person name="Schwacke R."/>
            <person name="Ofner I."/>
            <person name="Vrebalov J."/>
            <person name="Xu Y."/>
            <person name="Osorio S."/>
            <person name="Aflitos S.A."/>
            <person name="Schijlen E."/>
            <person name="Jimenez-Gomez J.M."/>
            <person name="Ryngajllo M."/>
            <person name="Kimura S."/>
            <person name="Kumar R."/>
            <person name="Koenig D."/>
            <person name="Headland L.R."/>
            <person name="Maloof J.N."/>
            <person name="Sinha N."/>
            <person name="van Ham R.C."/>
            <person name="Lankhorst R.K."/>
            <person name="Mao L."/>
            <person name="Vogel A."/>
            <person name="Arsova B."/>
            <person name="Panstruga R."/>
            <person name="Fei Z."/>
            <person name="Rose J.K."/>
            <person name="Zamir D."/>
            <person name="Carrari F."/>
            <person name="Giovannoni J.J."/>
            <person name="Weigel D."/>
            <person name="Usadel B."/>
            <person name="Fernie A.R."/>
        </authorList>
    </citation>
    <scope>NUCLEOTIDE SEQUENCE [LARGE SCALE GENOMIC DNA]</scope>
    <source>
        <strain evidence="9">cv. LA0716</strain>
    </source>
</reference>
<feature type="domain" description="Peptidase M50" evidence="8">
    <location>
        <begin position="129"/>
        <end position="512"/>
    </location>
</feature>
<reference evidence="10" key="2">
    <citation type="submission" date="2025-08" db="UniProtKB">
        <authorList>
            <consortium name="RefSeq"/>
        </authorList>
    </citation>
    <scope>IDENTIFICATION</scope>
</reference>
<dbReference type="PANTHER" id="PTHR13325:SF3">
    <property type="entry name" value="MEMBRANE-BOUND TRANSCRIPTION FACTOR SITE-2 PROTEASE"/>
    <property type="match status" value="1"/>
</dbReference>
<name>A0ABM1FXR4_SOLPN</name>
<dbReference type="PRINTS" id="PR01000">
    <property type="entry name" value="SREBPS2PTASE"/>
</dbReference>
<evidence type="ECO:0000256" key="5">
    <source>
        <dbReference type="ARBA" id="ARBA00023136"/>
    </source>
</evidence>
<accession>A0ABM1FXR4</accession>
<dbReference type="InterPro" id="IPR036034">
    <property type="entry name" value="PDZ_sf"/>
</dbReference>
<feature type="transmembrane region" description="Helical" evidence="7">
    <location>
        <begin position="152"/>
        <end position="169"/>
    </location>
</feature>
<gene>
    <name evidence="10" type="primary">LOC107008555</name>
</gene>
<comment type="similarity">
    <text evidence="2">Belongs to the peptidase M50A family.</text>
</comment>
<evidence type="ECO:0000256" key="7">
    <source>
        <dbReference type="SAM" id="Phobius"/>
    </source>
</evidence>
<evidence type="ECO:0000313" key="10">
    <source>
        <dbReference type="RefSeq" id="XP_015063129.1"/>
    </source>
</evidence>
<dbReference type="GO" id="GO:0008233">
    <property type="term" value="F:peptidase activity"/>
    <property type="evidence" value="ECO:0007669"/>
    <property type="project" value="UniProtKB-KW"/>
</dbReference>
<evidence type="ECO:0000256" key="1">
    <source>
        <dbReference type="ARBA" id="ARBA00004127"/>
    </source>
</evidence>
<dbReference type="Proteomes" id="UP000694930">
    <property type="component" value="Chromosome 1"/>
</dbReference>
<dbReference type="InterPro" id="IPR001193">
    <property type="entry name" value="MBTPS2"/>
</dbReference>
<evidence type="ECO:0000256" key="3">
    <source>
        <dbReference type="ARBA" id="ARBA00022692"/>
    </source>
</evidence>
<dbReference type="Gene3D" id="2.30.42.10">
    <property type="match status" value="1"/>
</dbReference>
<comment type="subcellular location">
    <subcellularLocation>
        <location evidence="1">Endomembrane system</location>
        <topology evidence="1">Multi-pass membrane protein</topology>
    </subcellularLocation>
</comment>
<evidence type="ECO:0000256" key="2">
    <source>
        <dbReference type="ARBA" id="ARBA00009989"/>
    </source>
</evidence>
<keyword evidence="5 7" id="KW-0472">Membrane</keyword>
<dbReference type="RefSeq" id="XP_015063129.1">
    <property type="nucleotide sequence ID" value="XM_015207643.2"/>
</dbReference>
<keyword evidence="3 7" id="KW-0812">Transmembrane</keyword>
<proteinExistence type="inferred from homology"/>